<dbReference type="Proteomes" id="UP000627715">
    <property type="component" value="Unassembled WGS sequence"/>
</dbReference>
<evidence type="ECO:0000256" key="8">
    <source>
        <dbReference type="ARBA" id="ARBA00022927"/>
    </source>
</evidence>
<comment type="similarity">
    <text evidence="2 10">Belongs to the LolA family.</text>
</comment>
<evidence type="ECO:0000256" key="9">
    <source>
        <dbReference type="ARBA" id="ARBA00023186"/>
    </source>
</evidence>
<comment type="function">
    <text evidence="10">Participates in the translocation of lipoproteins from the inner membrane to the outer membrane. Only forms a complex with a lipoprotein if the residue after the N-terminal Cys is not an aspartate (The Asp acts as a targeting signal to indicate that the lipoprotein should stay in the inner membrane).</text>
</comment>
<evidence type="ECO:0000256" key="3">
    <source>
        <dbReference type="ARBA" id="ARBA00011245"/>
    </source>
</evidence>
<comment type="caution">
    <text evidence="11">The sequence shown here is derived from an EMBL/GenBank/DDBJ whole genome shotgun (WGS) entry which is preliminary data.</text>
</comment>
<keyword evidence="8 10" id="KW-0653">Protein transport</keyword>
<dbReference type="SUPFAM" id="SSF89392">
    <property type="entry name" value="Prokaryotic lipoproteins and lipoprotein localization factors"/>
    <property type="match status" value="1"/>
</dbReference>
<keyword evidence="7 10" id="KW-0574">Periplasm</keyword>
<dbReference type="InterPro" id="IPR018323">
    <property type="entry name" value="OM_lipoprot_carrier_LolA_Pbac"/>
</dbReference>
<dbReference type="InterPro" id="IPR029046">
    <property type="entry name" value="LolA/LolB/LppX"/>
</dbReference>
<evidence type="ECO:0000256" key="7">
    <source>
        <dbReference type="ARBA" id="ARBA00022764"/>
    </source>
</evidence>
<evidence type="ECO:0000256" key="4">
    <source>
        <dbReference type="ARBA" id="ARBA00014035"/>
    </source>
</evidence>
<dbReference type="AlphaFoldDB" id="A0A917GK82"/>
<keyword evidence="6 10" id="KW-0732">Signal</keyword>
<dbReference type="OrthoDB" id="9787361at2"/>
<feature type="chain" id="PRO_5038200038" description="Outer-membrane lipoprotein carrier protein" evidence="10">
    <location>
        <begin position="35"/>
        <end position="231"/>
    </location>
</feature>
<dbReference type="Pfam" id="PF03548">
    <property type="entry name" value="LolA"/>
    <property type="match status" value="1"/>
</dbReference>
<dbReference type="PANTHER" id="PTHR35869">
    <property type="entry name" value="OUTER-MEMBRANE LIPOPROTEIN CARRIER PROTEIN"/>
    <property type="match status" value="1"/>
</dbReference>
<keyword evidence="12" id="KW-1185">Reference proteome</keyword>
<keyword evidence="5 10" id="KW-0813">Transport</keyword>
<dbReference type="PANTHER" id="PTHR35869:SF1">
    <property type="entry name" value="OUTER-MEMBRANE LIPOPROTEIN CARRIER PROTEIN"/>
    <property type="match status" value="1"/>
</dbReference>
<evidence type="ECO:0000256" key="6">
    <source>
        <dbReference type="ARBA" id="ARBA00022729"/>
    </source>
</evidence>
<evidence type="ECO:0000256" key="1">
    <source>
        <dbReference type="ARBA" id="ARBA00004418"/>
    </source>
</evidence>
<comment type="subunit">
    <text evidence="3 10">Monomer.</text>
</comment>
<feature type="signal peptide" evidence="10">
    <location>
        <begin position="1"/>
        <end position="34"/>
    </location>
</feature>
<keyword evidence="9 10" id="KW-0143">Chaperone</keyword>
<dbReference type="EMBL" id="BMIY01000001">
    <property type="protein sequence ID" value="GGG49461.1"/>
    <property type="molecule type" value="Genomic_DNA"/>
</dbReference>
<evidence type="ECO:0000256" key="10">
    <source>
        <dbReference type="HAMAP-Rule" id="MF_00240"/>
    </source>
</evidence>
<keyword evidence="11" id="KW-0449">Lipoprotein</keyword>
<proteinExistence type="inferred from homology"/>
<evidence type="ECO:0000256" key="5">
    <source>
        <dbReference type="ARBA" id="ARBA00022448"/>
    </source>
</evidence>
<dbReference type="GO" id="GO:0042597">
    <property type="term" value="C:periplasmic space"/>
    <property type="evidence" value="ECO:0007669"/>
    <property type="project" value="UniProtKB-SubCell"/>
</dbReference>
<evidence type="ECO:0000256" key="2">
    <source>
        <dbReference type="ARBA" id="ARBA00007615"/>
    </source>
</evidence>
<comment type="subcellular location">
    <subcellularLocation>
        <location evidence="1 10">Periplasm</location>
    </subcellularLocation>
</comment>
<dbReference type="GO" id="GO:0042953">
    <property type="term" value="P:lipoprotein transport"/>
    <property type="evidence" value="ECO:0007669"/>
    <property type="project" value="InterPro"/>
</dbReference>
<evidence type="ECO:0000313" key="12">
    <source>
        <dbReference type="Proteomes" id="UP000627715"/>
    </source>
</evidence>
<protein>
    <recommendedName>
        <fullName evidence="4 10">Outer-membrane lipoprotein carrier protein</fullName>
    </recommendedName>
</protein>
<organism evidence="11 12">
    <name type="scientific">Pseudohongiella nitratireducens</name>
    <dbReference type="NCBI Taxonomy" id="1768907"/>
    <lineage>
        <taxon>Bacteria</taxon>
        <taxon>Pseudomonadati</taxon>
        <taxon>Pseudomonadota</taxon>
        <taxon>Gammaproteobacteria</taxon>
        <taxon>Pseudomonadales</taxon>
        <taxon>Pseudohongiellaceae</taxon>
        <taxon>Pseudohongiella</taxon>
    </lineage>
</organism>
<dbReference type="Gene3D" id="2.50.20.10">
    <property type="entry name" value="Lipoprotein localisation LolA/LolB/LppX"/>
    <property type="match status" value="1"/>
</dbReference>
<dbReference type="RefSeq" id="WP_157885730.1">
    <property type="nucleotide sequence ID" value="NZ_BMIY01000001.1"/>
</dbReference>
<dbReference type="GO" id="GO:0044874">
    <property type="term" value="P:lipoprotein localization to outer membrane"/>
    <property type="evidence" value="ECO:0007669"/>
    <property type="project" value="UniProtKB-UniRule"/>
</dbReference>
<dbReference type="InterPro" id="IPR004564">
    <property type="entry name" value="OM_lipoprot_carrier_LolA-like"/>
</dbReference>
<reference evidence="11" key="2">
    <citation type="submission" date="2020-09" db="EMBL/GenBank/DDBJ databases">
        <authorList>
            <person name="Sun Q."/>
            <person name="Zhou Y."/>
        </authorList>
    </citation>
    <scope>NUCLEOTIDE SEQUENCE</scope>
    <source>
        <strain evidence="11">CGMCC 1.15425</strain>
    </source>
</reference>
<gene>
    <name evidence="10 11" type="primary">lolA</name>
    <name evidence="11" type="ORF">GCM10011403_03250</name>
</gene>
<sequence precursor="true">MFSIGSILFQRVSLCRAFALAVLSTLFVPCASLADSDDSRALLVEELTALGSLSTDVRQLVMASSGSVLEESQIRFYLKRPDGFYWETLSPYPELIVTDGTTLWNFQPDLFQVTIDDWDASQSELAAQLLSGQGAQALAEYEVTHQAIQSGGTEYYLDPLDPASLYEEVTLFFDQQGLASLLLVSTNGQRTFWEFSNREFNTTIADSQFQFSVPDDEMLDVLDRRSATQAN</sequence>
<dbReference type="HAMAP" id="MF_00240">
    <property type="entry name" value="LolA"/>
    <property type="match status" value="1"/>
</dbReference>
<name>A0A917GK82_9GAMM</name>
<dbReference type="NCBIfam" id="TIGR00547">
    <property type="entry name" value="lolA"/>
    <property type="match status" value="1"/>
</dbReference>
<accession>A0A917GK82</accession>
<evidence type="ECO:0000313" key="11">
    <source>
        <dbReference type="EMBL" id="GGG49461.1"/>
    </source>
</evidence>
<reference evidence="11" key="1">
    <citation type="journal article" date="2014" name="Int. J. Syst. Evol. Microbiol.">
        <title>Complete genome sequence of Corynebacterium casei LMG S-19264T (=DSM 44701T), isolated from a smear-ripened cheese.</title>
        <authorList>
            <consortium name="US DOE Joint Genome Institute (JGI-PGF)"/>
            <person name="Walter F."/>
            <person name="Albersmeier A."/>
            <person name="Kalinowski J."/>
            <person name="Ruckert C."/>
        </authorList>
    </citation>
    <scope>NUCLEOTIDE SEQUENCE</scope>
    <source>
        <strain evidence="11">CGMCC 1.15425</strain>
    </source>
</reference>
<dbReference type="CDD" id="cd16325">
    <property type="entry name" value="LolA"/>
    <property type="match status" value="1"/>
</dbReference>